<proteinExistence type="inferred from homology"/>
<organism evidence="7 8">
    <name type="scientific">Actinacidiphila acididurans</name>
    <dbReference type="NCBI Taxonomy" id="2784346"/>
    <lineage>
        <taxon>Bacteria</taxon>
        <taxon>Bacillati</taxon>
        <taxon>Actinomycetota</taxon>
        <taxon>Actinomycetes</taxon>
        <taxon>Kitasatosporales</taxon>
        <taxon>Streptomycetaceae</taxon>
        <taxon>Actinacidiphila</taxon>
    </lineage>
</organism>
<dbReference type="SMART" id="SM00020">
    <property type="entry name" value="Tryp_SPc"/>
    <property type="match status" value="1"/>
</dbReference>
<gene>
    <name evidence="7" type="ORF">ITX44_03890</name>
</gene>
<keyword evidence="3" id="KW-1015">Disulfide bond</keyword>
<dbReference type="PANTHER" id="PTHR24276">
    <property type="entry name" value="POLYSERASE-RELATED"/>
    <property type="match status" value="1"/>
</dbReference>
<dbReference type="Gene3D" id="2.40.10.10">
    <property type="entry name" value="Trypsin-like serine proteases"/>
    <property type="match status" value="1"/>
</dbReference>
<dbReference type="PROSITE" id="PS00134">
    <property type="entry name" value="TRYPSIN_HIS"/>
    <property type="match status" value="1"/>
</dbReference>
<dbReference type="Proteomes" id="UP000749040">
    <property type="component" value="Unassembled WGS sequence"/>
</dbReference>
<dbReference type="EMBL" id="JADKYB010000002">
    <property type="protein sequence ID" value="MBM9503685.1"/>
    <property type="molecule type" value="Genomic_DNA"/>
</dbReference>
<accession>A0ABS2TK13</accession>
<dbReference type="PRINTS" id="PR00722">
    <property type="entry name" value="CHYMOTRYPSIN"/>
</dbReference>
<feature type="domain" description="Peptidase S1" evidence="6">
    <location>
        <begin position="94"/>
        <end position="360"/>
    </location>
</feature>
<feature type="chain" id="PRO_5047211481" evidence="5">
    <location>
        <begin position="39"/>
        <end position="604"/>
    </location>
</feature>
<dbReference type="Gene3D" id="2.130.10.130">
    <property type="entry name" value="Integrin alpha, N-terminal"/>
    <property type="match status" value="1"/>
</dbReference>
<keyword evidence="8" id="KW-1185">Reference proteome</keyword>
<dbReference type="InterPro" id="IPR018114">
    <property type="entry name" value="TRYPSIN_HIS"/>
</dbReference>
<evidence type="ECO:0000256" key="4">
    <source>
        <dbReference type="RuleBase" id="RU363034"/>
    </source>
</evidence>
<evidence type="ECO:0000313" key="7">
    <source>
        <dbReference type="EMBL" id="MBM9503685.1"/>
    </source>
</evidence>
<dbReference type="InterPro" id="IPR043504">
    <property type="entry name" value="Peptidase_S1_PA_chymotrypsin"/>
</dbReference>
<evidence type="ECO:0000313" key="8">
    <source>
        <dbReference type="Proteomes" id="UP000749040"/>
    </source>
</evidence>
<dbReference type="InterPro" id="IPR033116">
    <property type="entry name" value="TRYPSIN_SER"/>
</dbReference>
<dbReference type="InterPro" id="IPR013517">
    <property type="entry name" value="FG-GAP"/>
</dbReference>
<dbReference type="PROSITE" id="PS00135">
    <property type="entry name" value="TRYPSIN_SER"/>
    <property type="match status" value="1"/>
</dbReference>
<keyword evidence="2 5" id="KW-0732">Signal</keyword>
<evidence type="ECO:0000256" key="3">
    <source>
        <dbReference type="ARBA" id="ARBA00023157"/>
    </source>
</evidence>
<keyword evidence="4" id="KW-0720">Serine protease</keyword>
<keyword evidence="4" id="KW-0645">Protease</keyword>
<comment type="similarity">
    <text evidence="1">Belongs to the peptidase S1 family.</text>
</comment>
<feature type="signal peptide" evidence="5">
    <location>
        <begin position="1"/>
        <end position="38"/>
    </location>
</feature>
<evidence type="ECO:0000256" key="2">
    <source>
        <dbReference type="ARBA" id="ARBA00022729"/>
    </source>
</evidence>
<evidence type="ECO:0000259" key="6">
    <source>
        <dbReference type="PROSITE" id="PS50240"/>
    </source>
</evidence>
<dbReference type="InterPro" id="IPR001314">
    <property type="entry name" value="Peptidase_S1A"/>
</dbReference>
<dbReference type="SUPFAM" id="SSF69318">
    <property type="entry name" value="Integrin alpha N-terminal domain"/>
    <property type="match status" value="1"/>
</dbReference>
<protein>
    <submittedName>
        <fullName evidence="7">Trypsin-like serine protease</fullName>
    </submittedName>
</protein>
<dbReference type="PROSITE" id="PS50240">
    <property type="entry name" value="TRYPSIN_DOM"/>
    <property type="match status" value="1"/>
</dbReference>
<reference evidence="7 8" key="1">
    <citation type="submission" date="2021-01" db="EMBL/GenBank/DDBJ databases">
        <title>Streptomyces acididurans sp. nov., isolated from a peat swamp forest soil.</title>
        <authorList>
            <person name="Chantavorakit T."/>
            <person name="Duangmal K."/>
        </authorList>
    </citation>
    <scope>NUCLEOTIDE SEQUENCE [LARGE SCALE GENOMIC DNA]</scope>
    <source>
        <strain evidence="7 8">KK5PA1</strain>
    </source>
</reference>
<dbReference type="RefSeq" id="WP_205355555.1">
    <property type="nucleotide sequence ID" value="NZ_JADKYB010000002.1"/>
</dbReference>
<evidence type="ECO:0000256" key="5">
    <source>
        <dbReference type="SAM" id="SignalP"/>
    </source>
</evidence>
<evidence type="ECO:0000256" key="1">
    <source>
        <dbReference type="ARBA" id="ARBA00007664"/>
    </source>
</evidence>
<dbReference type="Pfam" id="PF00089">
    <property type="entry name" value="Trypsin"/>
    <property type="match status" value="1"/>
</dbReference>
<sequence length="604" mass="62540">MFAAPKGKGAGRRLRAIPATALAVGATGLFLTAPAAHADGTPQPAASQPAAYQAPSQADLRARVAHAIDLQQATTARSTQSATTTPSTSVSPYIIGGTTTTISTAPWMAQLWYYDDRGTTSTSDDIGFFCGGSVVSPTKILTAGHCVHGYNWARNGSIITGTDQLPTENLDNTLDLHGGTATGAVRQWNHPSFTETASGTAENDIAVITLAKPVTVTPLLPTRGTDTASYTPGKQATVYGWGRTSSTTQDLSGTLRKATLPIDSDATCTSQAVYGSDFKPGQMVCAGTSATGSDTGTVTPCNGDSGGPLVYGGRIIGLVSWGVTDCVAKGARAVFTKVSTYVPALDPRLDDASWTGDNLADLFARTPAGEGYVYRSTGSGLATRVDVGNWSGLNIVRQTDLNRDGRQDVVARDTAGNLWLYAGTGSASAPFAAPVQLGSGWNVFRTFVTPGDITGDGLPDLFAADVNGVSWVYPGNGKGGFGARIRIGSGWNMYNGVLYGKGDLTGDGLPDIVVRDGSGVLWLYRGTGSASAPWASRTKIGAGWNMYNAFSATGDVTGDGRADLIARDTAGKLWLYKGTGKASAPFATRVLIGSGGWGMYNLFG</sequence>
<name>A0ABS2TK13_9ACTN</name>
<comment type="caution">
    <text evidence="7">The sequence shown here is derived from an EMBL/GenBank/DDBJ whole genome shotgun (WGS) entry which is preliminary data.</text>
</comment>
<dbReference type="InterPro" id="IPR001254">
    <property type="entry name" value="Trypsin_dom"/>
</dbReference>
<dbReference type="Pfam" id="PF13517">
    <property type="entry name" value="FG-GAP_3"/>
    <property type="match status" value="2"/>
</dbReference>
<dbReference type="InterPro" id="IPR009003">
    <property type="entry name" value="Peptidase_S1_PA"/>
</dbReference>
<dbReference type="CDD" id="cd00190">
    <property type="entry name" value="Tryp_SPc"/>
    <property type="match status" value="1"/>
</dbReference>
<keyword evidence="4" id="KW-0378">Hydrolase</keyword>
<dbReference type="InterPro" id="IPR028994">
    <property type="entry name" value="Integrin_alpha_N"/>
</dbReference>
<dbReference type="SUPFAM" id="SSF50494">
    <property type="entry name" value="Trypsin-like serine proteases"/>
    <property type="match status" value="1"/>
</dbReference>
<dbReference type="InterPro" id="IPR050430">
    <property type="entry name" value="Peptidase_S1"/>
</dbReference>
<dbReference type="PANTHER" id="PTHR24276:SF98">
    <property type="entry name" value="FI18310P1-RELATED"/>
    <property type="match status" value="1"/>
</dbReference>